<organism evidence="2 3">
    <name type="scientific">Favolaschia claudopus</name>
    <dbReference type="NCBI Taxonomy" id="2862362"/>
    <lineage>
        <taxon>Eukaryota</taxon>
        <taxon>Fungi</taxon>
        <taxon>Dikarya</taxon>
        <taxon>Basidiomycota</taxon>
        <taxon>Agaricomycotina</taxon>
        <taxon>Agaricomycetes</taxon>
        <taxon>Agaricomycetidae</taxon>
        <taxon>Agaricales</taxon>
        <taxon>Marasmiineae</taxon>
        <taxon>Mycenaceae</taxon>
        <taxon>Favolaschia</taxon>
    </lineage>
</organism>
<keyword evidence="3" id="KW-1185">Reference proteome</keyword>
<evidence type="ECO:0000313" key="2">
    <source>
        <dbReference type="EMBL" id="KAK7008223.1"/>
    </source>
</evidence>
<dbReference type="AlphaFoldDB" id="A0AAW0AGK2"/>
<accession>A0AAW0AGK2</accession>
<evidence type="ECO:0000313" key="3">
    <source>
        <dbReference type="Proteomes" id="UP001362999"/>
    </source>
</evidence>
<dbReference type="EMBL" id="JAWWNJ010000068">
    <property type="protein sequence ID" value="KAK7008223.1"/>
    <property type="molecule type" value="Genomic_DNA"/>
</dbReference>
<dbReference type="Proteomes" id="UP001362999">
    <property type="component" value="Unassembled WGS sequence"/>
</dbReference>
<evidence type="ECO:0000256" key="1">
    <source>
        <dbReference type="SAM" id="MobiDB-lite"/>
    </source>
</evidence>
<protein>
    <submittedName>
        <fullName evidence="2">BTB domain-containing protein</fullName>
    </submittedName>
</protein>
<sequence length="321" mass="36549">MSSTDPPPAKRQRTDDAPVATRSKLWNDDGNVVLQAVNTQFRVHWKVHWSVLMRDSSVFSDLRGLPQPPGKPLVEGCPIMEISDDPLDVEYLLKALYIPSFHCQKLLPFPVVRALIRLGRKYDFKYLYDSAVARLTTLFPATLKGYDVSYSTIEVYNGLTRDVISFARKNDILSVLPAAYHFLLSHETTIRLFQGAVRNDGTWAVLPPLDLVKCIIGRERLFKTQFQPGYTLGWLRKWDFKDCTSLKPCRKSREAVLASFVDANLQDGLITPESIFARGFLFCSGCRQHIRESTEAGRTKMWQALPSFFDLPAWDELKNGD</sequence>
<comment type="caution">
    <text evidence="2">The sequence shown here is derived from an EMBL/GenBank/DDBJ whole genome shotgun (WGS) entry which is preliminary data.</text>
</comment>
<proteinExistence type="predicted"/>
<gene>
    <name evidence="2" type="ORF">R3P38DRAFT_3024189</name>
</gene>
<feature type="region of interest" description="Disordered" evidence="1">
    <location>
        <begin position="1"/>
        <end position="20"/>
    </location>
</feature>
<reference evidence="2 3" key="1">
    <citation type="journal article" date="2024" name="J Genomics">
        <title>Draft genome sequencing and assembly of Favolaschia claudopus CIRM-BRFM 2984 isolated from oak limbs.</title>
        <authorList>
            <person name="Navarro D."/>
            <person name="Drula E."/>
            <person name="Chaduli D."/>
            <person name="Cazenave R."/>
            <person name="Ahrendt S."/>
            <person name="Wang J."/>
            <person name="Lipzen A."/>
            <person name="Daum C."/>
            <person name="Barry K."/>
            <person name="Grigoriev I.V."/>
            <person name="Favel A."/>
            <person name="Rosso M.N."/>
            <person name="Martin F."/>
        </authorList>
    </citation>
    <scope>NUCLEOTIDE SEQUENCE [LARGE SCALE GENOMIC DNA]</scope>
    <source>
        <strain evidence="2 3">CIRM-BRFM 2984</strain>
    </source>
</reference>
<name>A0AAW0AGK2_9AGAR</name>